<dbReference type="PANTHER" id="PTHR21725:SF1">
    <property type="entry name" value="E3 UBIQUITIN-PROTEIN LIGASE UBR4"/>
    <property type="match status" value="1"/>
</dbReference>
<dbReference type="GO" id="GO:0005813">
    <property type="term" value="C:centrosome"/>
    <property type="evidence" value="ECO:0007669"/>
    <property type="project" value="TreeGrafter"/>
</dbReference>
<feature type="region of interest" description="UBR4 E3 catalytic module" evidence="1">
    <location>
        <begin position="1"/>
        <end position="123"/>
    </location>
</feature>
<dbReference type="GO" id="GO:0006511">
    <property type="term" value="P:ubiquitin-dependent protein catabolic process"/>
    <property type="evidence" value="ECO:0007669"/>
    <property type="project" value="TreeGrafter"/>
</dbReference>
<dbReference type="PANTHER" id="PTHR21725">
    <property type="entry name" value="E3 UBIQUITIN-PROTEIN LIGASE UBR4"/>
    <property type="match status" value="1"/>
</dbReference>
<dbReference type="PROSITE" id="PS52043">
    <property type="entry name" value="UBR4_E3"/>
    <property type="match status" value="1"/>
</dbReference>
<dbReference type="InterPro" id="IPR025704">
    <property type="entry name" value="E3_Ub_ligase_UBR4_C"/>
</dbReference>
<evidence type="ECO:0000313" key="3">
    <source>
        <dbReference type="EMBL" id="CAF3645079.1"/>
    </source>
</evidence>
<dbReference type="Proteomes" id="UP000663869">
    <property type="component" value="Unassembled WGS sequence"/>
</dbReference>
<sequence>MNEPDGIIDQYIRCIEADSSQNTHCNGFLPLWRPDVSEAQFITALARYHTNIIEGTGIRETTPTLSIDDVKFLFLQFADVQSFSEDTGSDGQESNIRLIPYQIYSILKVLITIRQIERERKAL</sequence>
<evidence type="ECO:0000313" key="4">
    <source>
        <dbReference type="Proteomes" id="UP000663869"/>
    </source>
</evidence>
<name>A0A818R226_9BILA</name>
<dbReference type="InterPro" id="IPR045189">
    <property type="entry name" value="UBR4-like"/>
</dbReference>
<feature type="domain" description="E3 ubiquitin ligase UBR4 C-terminal" evidence="2">
    <location>
        <begin position="21"/>
        <end position="123"/>
    </location>
</feature>
<keyword evidence="1" id="KW-0862">Zinc</keyword>
<organism evidence="3 4">
    <name type="scientific">Rotaria socialis</name>
    <dbReference type="NCBI Taxonomy" id="392032"/>
    <lineage>
        <taxon>Eukaryota</taxon>
        <taxon>Metazoa</taxon>
        <taxon>Spiralia</taxon>
        <taxon>Gnathifera</taxon>
        <taxon>Rotifera</taxon>
        <taxon>Eurotatoria</taxon>
        <taxon>Bdelloidea</taxon>
        <taxon>Philodinida</taxon>
        <taxon>Philodinidae</taxon>
        <taxon>Rotaria</taxon>
    </lineage>
</organism>
<dbReference type="Pfam" id="PF13764">
    <property type="entry name" value="E3_UbLigase_R4"/>
    <property type="match status" value="1"/>
</dbReference>
<proteinExistence type="inferred from homology"/>
<evidence type="ECO:0000259" key="2">
    <source>
        <dbReference type="Pfam" id="PF13764"/>
    </source>
</evidence>
<keyword evidence="1" id="KW-0479">Metal-binding</keyword>
<comment type="caution">
    <text evidence="3">The sequence shown here is derived from an EMBL/GenBank/DDBJ whole genome shotgun (WGS) entry which is preliminary data.</text>
</comment>
<reference evidence="3" key="1">
    <citation type="submission" date="2021-02" db="EMBL/GenBank/DDBJ databases">
        <authorList>
            <person name="Nowell W R."/>
        </authorList>
    </citation>
    <scope>NUCLEOTIDE SEQUENCE</scope>
</reference>
<dbReference type="AlphaFoldDB" id="A0A818R226"/>
<dbReference type="GO" id="GO:0004842">
    <property type="term" value="F:ubiquitin-protein transferase activity"/>
    <property type="evidence" value="ECO:0007669"/>
    <property type="project" value="TreeGrafter"/>
</dbReference>
<dbReference type="EMBL" id="CAJNYU010003187">
    <property type="protein sequence ID" value="CAF3645079.1"/>
    <property type="molecule type" value="Genomic_DNA"/>
</dbReference>
<accession>A0A818R226</accession>
<comment type="similarity">
    <text evidence="1">Belongs to the UBR4 family.</text>
</comment>
<gene>
    <name evidence="3" type="ORF">FME351_LOCUS24180</name>
</gene>
<dbReference type="GO" id="GO:0008270">
    <property type="term" value="F:zinc ion binding"/>
    <property type="evidence" value="ECO:0007669"/>
    <property type="project" value="UniProtKB-KW"/>
</dbReference>
<dbReference type="GO" id="GO:0016020">
    <property type="term" value="C:membrane"/>
    <property type="evidence" value="ECO:0007669"/>
    <property type="project" value="TreeGrafter"/>
</dbReference>
<keyword evidence="1" id="KW-0863">Zinc-finger</keyword>
<protein>
    <recommendedName>
        <fullName evidence="2">E3 ubiquitin ligase UBR4 C-terminal domain-containing protein</fullName>
    </recommendedName>
</protein>
<dbReference type="GO" id="GO:0005829">
    <property type="term" value="C:cytosol"/>
    <property type="evidence" value="ECO:0007669"/>
    <property type="project" value="TreeGrafter"/>
</dbReference>
<dbReference type="GO" id="GO:0005654">
    <property type="term" value="C:nucleoplasm"/>
    <property type="evidence" value="ECO:0007669"/>
    <property type="project" value="TreeGrafter"/>
</dbReference>
<evidence type="ECO:0000256" key="1">
    <source>
        <dbReference type="PROSITE-ProRule" id="PRU01388"/>
    </source>
</evidence>